<reference evidence="5 6" key="1">
    <citation type="submission" date="2019-08" db="EMBL/GenBank/DDBJ databases">
        <title>In-depth cultivation of the pig gut microbiome towards novel bacterial diversity and tailored functional studies.</title>
        <authorList>
            <person name="Wylensek D."/>
            <person name="Hitch T.C.A."/>
            <person name="Clavel T."/>
        </authorList>
    </citation>
    <scope>NUCLEOTIDE SEQUENCE [LARGE SCALE GENOMIC DNA]</scope>
    <source>
        <strain evidence="5 6">WCA3-601-WT-6H</strain>
    </source>
</reference>
<keyword evidence="2 4" id="KW-0378">Hydrolase</keyword>
<dbReference type="RefSeq" id="WP_154494993.1">
    <property type="nucleotide sequence ID" value="NZ_VUMU01000001.1"/>
</dbReference>
<dbReference type="GO" id="GO:0004650">
    <property type="term" value="F:polygalacturonase activity"/>
    <property type="evidence" value="ECO:0007669"/>
    <property type="project" value="InterPro"/>
</dbReference>
<dbReference type="PANTHER" id="PTHR31339:SF9">
    <property type="entry name" value="PLASMIN AND FIBRONECTIN-BINDING PROTEIN A"/>
    <property type="match status" value="1"/>
</dbReference>
<proteinExistence type="inferred from homology"/>
<dbReference type="Proteomes" id="UP000476055">
    <property type="component" value="Unassembled WGS sequence"/>
</dbReference>
<dbReference type="EMBL" id="VUMU01000001">
    <property type="protein sequence ID" value="MST56962.1"/>
    <property type="molecule type" value="Genomic_DNA"/>
</dbReference>
<evidence type="ECO:0000313" key="6">
    <source>
        <dbReference type="Proteomes" id="UP000476055"/>
    </source>
</evidence>
<evidence type="ECO:0000313" key="5">
    <source>
        <dbReference type="EMBL" id="MST56962.1"/>
    </source>
</evidence>
<dbReference type="AlphaFoldDB" id="A0A6L5YH16"/>
<comment type="similarity">
    <text evidence="1 4">Belongs to the glycosyl hydrolase 28 family.</text>
</comment>
<keyword evidence="3 4" id="KW-0326">Glycosidase</keyword>
<protein>
    <submittedName>
        <fullName evidence="5">Exopolygalacturonase</fullName>
    </submittedName>
</protein>
<accession>A0A6L5YH16</accession>
<dbReference type="InterPro" id="IPR012334">
    <property type="entry name" value="Pectin_lyas_fold"/>
</dbReference>
<evidence type="ECO:0000256" key="2">
    <source>
        <dbReference type="ARBA" id="ARBA00022801"/>
    </source>
</evidence>
<dbReference type="InterPro" id="IPR011050">
    <property type="entry name" value="Pectin_lyase_fold/virulence"/>
</dbReference>
<gene>
    <name evidence="5" type="ORF">FYJ59_01655</name>
</gene>
<dbReference type="GO" id="GO:0005975">
    <property type="term" value="P:carbohydrate metabolic process"/>
    <property type="evidence" value="ECO:0007669"/>
    <property type="project" value="InterPro"/>
</dbReference>
<evidence type="ECO:0000256" key="4">
    <source>
        <dbReference type="RuleBase" id="RU361169"/>
    </source>
</evidence>
<sequence>MDSQKIRPTEYFPDGTPIDDWFYETKIPQLSELGKQYVLTEYGIWDDGKIYTKEIQKVIDLAAEEGGGVLVVPPGTYLTGSIYFKQGVKLYVSAGATLKGSNDIWDYDLCETRIEGETCLYYTALINADGVDGFTMCGPGTIDGNGLKAWRACWLRWQWGGGGNKEEQRPRLVYLSNCKNVLIADLRLQNSHFWTTHIYKCDHVKYLNCQIYSPAGPVPAPSTDAIDIDVCTDVLVKGCYMEVNDDSVVLKGGKGPWADTQPENGINERILVEDCVYGFCHGCLTCGSESVHNRNILMRRIKIKGAARLLWLKMRPDTPQRYEYITVEQIEGRVKEFLKIYPWTQFFDLKDRKDRPLSYADHITMRDCDCVCDTFFDVIADEEQYLLTDFTLKDLRIRARVDNFSEDKLRSVVYENVHVEESTEPAESWHEVKGFQ</sequence>
<dbReference type="Gene3D" id="2.160.20.10">
    <property type="entry name" value="Single-stranded right-handed beta-helix, Pectin lyase-like"/>
    <property type="match status" value="1"/>
</dbReference>
<dbReference type="InterPro" id="IPR000743">
    <property type="entry name" value="Glyco_hydro_28"/>
</dbReference>
<dbReference type="SUPFAM" id="SSF51126">
    <property type="entry name" value="Pectin lyase-like"/>
    <property type="match status" value="1"/>
</dbReference>
<comment type="caution">
    <text evidence="5">The sequence shown here is derived from an EMBL/GenBank/DDBJ whole genome shotgun (WGS) entry which is preliminary data.</text>
</comment>
<dbReference type="Pfam" id="PF00295">
    <property type="entry name" value="Glyco_hydro_28"/>
    <property type="match status" value="1"/>
</dbReference>
<evidence type="ECO:0000256" key="3">
    <source>
        <dbReference type="ARBA" id="ARBA00023295"/>
    </source>
</evidence>
<organism evidence="5 6">
    <name type="scientific">Waltera intestinalis</name>
    <dbReference type="NCBI Taxonomy" id="2606635"/>
    <lineage>
        <taxon>Bacteria</taxon>
        <taxon>Bacillati</taxon>
        <taxon>Bacillota</taxon>
        <taxon>Clostridia</taxon>
        <taxon>Lachnospirales</taxon>
        <taxon>Lachnospiraceae</taxon>
        <taxon>Waltera</taxon>
    </lineage>
</organism>
<dbReference type="InterPro" id="IPR051801">
    <property type="entry name" value="GH28_Enzymes"/>
</dbReference>
<name>A0A6L5YH16_9FIRM</name>
<dbReference type="PANTHER" id="PTHR31339">
    <property type="entry name" value="PECTIN LYASE-RELATED"/>
    <property type="match status" value="1"/>
</dbReference>
<keyword evidence="6" id="KW-1185">Reference proteome</keyword>
<evidence type="ECO:0000256" key="1">
    <source>
        <dbReference type="ARBA" id="ARBA00008834"/>
    </source>
</evidence>